<dbReference type="AlphaFoldDB" id="F4GZY8"/>
<keyword evidence="1" id="KW-0472">Membrane</keyword>
<dbReference type="HOGENOM" id="CLU_2521542_0_0_11"/>
<feature type="transmembrane region" description="Helical" evidence="1">
    <location>
        <begin position="59"/>
        <end position="79"/>
    </location>
</feature>
<dbReference type="EMBL" id="CP002666">
    <property type="protein sequence ID" value="AEE44910.1"/>
    <property type="molecule type" value="Genomic_DNA"/>
</dbReference>
<evidence type="ECO:0000313" key="3">
    <source>
        <dbReference type="Proteomes" id="UP000008460"/>
    </source>
</evidence>
<dbReference type="SUPFAM" id="SSF81442">
    <property type="entry name" value="Cytochrome c oxidase subunit I-like"/>
    <property type="match status" value="1"/>
</dbReference>
<evidence type="ECO:0000256" key="1">
    <source>
        <dbReference type="SAM" id="Phobius"/>
    </source>
</evidence>
<dbReference type="KEGG" id="cfi:Celf_0770"/>
<protein>
    <submittedName>
        <fullName evidence="2">Uncharacterized protein</fullName>
    </submittedName>
</protein>
<keyword evidence="1" id="KW-0812">Transmembrane</keyword>
<sequence length="84" mass="8954">MPTTPAPTRRRAVLAGILLVSTTLLVVGLWRTWTVPFGWFAYAPLSQVTYGGGAWETRLPTLLVLVGALGVGAVAGYALGRRRS</sequence>
<organism evidence="2 3">
    <name type="scientific">Cellulomonas fimi (strain ATCC 484 / DSM 20113 / JCM 1341 / CCUG 24087 / LMG 16345 / NBRC 15513 / NCIMB 8980 / NCTC 7547 / NRS-133)</name>
    <dbReference type="NCBI Taxonomy" id="590998"/>
    <lineage>
        <taxon>Bacteria</taxon>
        <taxon>Bacillati</taxon>
        <taxon>Actinomycetota</taxon>
        <taxon>Actinomycetes</taxon>
        <taxon>Micrococcales</taxon>
        <taxon>Cellulomonadaceae</taxon>
        <taxon>Cellulomonas</taxon>
    </lineage>
</organism>
<dbReference type="InterPro" id="IPR036927">
    <property type="entry name" value="Cyt_c_oxase-like_su1_sf"/>
</dbReference>
<gene>
    <name evidence="2" type="ordered locus">Celf_0770</name>
</gene>
<keyword evidence="1" id="KW-1133">Transmembrane helix</keyword>
<dbReference type="STRING" id="590998.Celf_0770"/>
<name>F4GZY8_CELFA</name>
<keyword evidence="3" id="KW-1185">Reference proteome</keyword>
<dbReference type="Proteomes" id="UP000008460">
    <property type="component" value="Chromosome"/>
</dbReference>
<dbReference type="RefSeq" id="WP_013769939.1">
    <property type="nucleotide sequence ID" value="NC_015514.1"/>
</dbReference>
<reference evidence="2 3" key="1">
    <citation type="submission" date="2011-04" db="EMBL/GenBank/DDBJ databases">
        <title>Complete sequence of Cellulomonas fimi ATCC 484.</title>
        <authorList>
            <consortium name="US DOE Joint Genome Institute"/>
            <person name="Lucas S."/>
            <person name="Han J."/>
            <person name="Lapidus A."/>
            <person name="Cheng J.-F."/>
            <person name="Goodwin L."/>
            <person name="Pitluck S."/>
            <person name="Peters L."/>
            <person name="Chertkov O."/>
            <person name="Detter J.C."/>
            <person name="Han C."/>
            <person name="Tapia R."/>
            <person name="Land M."/>
            <person name="Hauser L."/>
            <person name="Kyrpides N."/>
            <person name="Ivanova N."/>
            <person name="Ovchinnikova G."/>
            <person name="Pagani I."/>
            <person name="Mead D."/>
            <person name="Brumm P."/>
            <person name="Woyke T."/>
        </authorList>
    </citation>
    <scope>NUCLEOTIDE SEQUENCE [LARGE SCALE GENOMIC DNA]</scope>
    <source>
        <strain evidence="3">ATCC 484 / DSM 20113 / JCM 1341 / NBRC 15513 / NCIMB 8980 / NCTC 7547</strain>
    </source>
</reference>
<accession>F4GZY8</accession>
<evidence type="ECO:0000313" key="2">
    <source>
        <dbReference type="EMBL" id="AEE44910.1"/>
    </source>
</evidence>
<proteinExistence type="predicted"/>
<feature type="transmembrane region" description="Helical" evidence="1">
    <location>
        <begin position="12"/>
        <end position="30"/>
    </location>
</feature>